<organism evidence="1 2">
    <name type="scientific">Trifolium medium</name>
    <dbReference type="NCBI Taxonomy" id="97028"/>
    <lineage>
        <taxon>Eukaryota</taxon>
        <taxon>Viridiplantae</taxon>
        <taxon>Streptophyta</taxon>
        <taxon>Embryophyta</taxon>
        <taxon>Tracheophyta</taxon>
        <taxon>Spermatophyta</taxon>
        <taxon>Magnoliopsida</taxon>
        <taxon>eudicotyledons</taxon>
        <taxon>Gunneridae</taxon>
        <taxon>Pentapetalae</taxon>
        <taxon>rosids</taxon>
        <taxon>fabids</taxon>
        <taxon>Fabales</taxon>
        <taxon>Fabaceae</taxon>
        <taxon>Papilionoideae</taxon>
        <taxon>50 kb inversion clade</taxon>
        <taxon>NPAAA clade</taxon>
        <taxon>Hologalegina</taxon>
        <taxon>IRL clade</taxon>
        <taxon>Trifolieae</taxon>
        <taxon>Trifolium</taxon>
    </lineage>
</organism>
<dbReference type="AlphaFoldDB" id="A0A392UEC4"/>
<sequence>MGEAPELLYVNGFGHDHDDQIEQHLANNYDHDFSWYEEVIDDDLKWSFAL</sequence>
<proteinExistence type="predicted"/>
<protein>
    <submittedName>
        <fullName evidence="1">Thermospermine synthase ACAULIS5-like</fullName>
    </submittedName>
</protein>
<dbReference type="Proteomes" id="UP000265520">
    <property type="component" value="Unassembled WGS sequence"/>
</dbReference>
<reference evidence="1 2" key="1">
    <citation type="journal article" date="2018" name="Front. Plant Sci.">
        <title>Red Clover (Trifolium pratense) and Zigzag Clover (T. medium) - A Picture of Genomic Similarities and Differences.</title>
        <authorList>
            <person name="Dluhosova J."/>
            <person name="Istvanek J."/>
            <person name="Nedelnik J."/>
            <person name="Repkova J."/>
        </authorList>
    </citation>
    <scope>NUCLEOTIDE SEQUENCE [LARGE SCALE GENOMIC DNA]</scope>
    <source>
        <strain evidence="2">cv. 10/8</strain>
        <tissue evidence="1">Leaf</tissue>
    </source>
</reference>
<evidence type="ECO:0000313" key="1">
    <source>
        <dbReference type="EMBL" id="MCI70766.1"/>
    </source>
</evidence>
<accession>A0A392UEC4</accession>
<dbReference type="EMBL" id="LXQA010782593">
    <property type="protein sequence ID" value="MCI70766.1"/>
    <property type="molecule type" value="Genomic_DNA"/>
</dbReference>
<feature type="non-terminal residue" evidence="1">
    <location>
        <position position="50"/>
    </location>
</feature>
<keyword evidence="2" id="KW-1185">Reference proteome</keyword>
<evidence type="ECO:0000313" key="2">
    <source>
        <dbReference type="Proteomes" id="UP000265520"/>
    </source>
</evidence>
<name>A0A392UEC4_9FABA</name>
<comment type="caution">
    <text evidence="1">The sequence shown here is derived from an EMBL/GenBank/DDBJ whole genome shotgun (WGS) entry which is preliminary data.</text>
</comment>